<evidence type="ECO:0000256" key="1">
    <source>
        <dbReference type="SAM" id="MobiDB-lite"/>
    </source>
</evidence>
<evidence type="ECO:0000259" key="2">
    <source>
        <dbReference type="PROSITE" id="PS51186"/>
    </source>
</evidence>
<accession>E7RZ65</accession>
<dbReference type="FunFam" id="3.40.630.30:FF:000047">
    <property type="entry name" value="Acetyltransferase, GNAT family"/>
    <property type="match status" value="1"/>
</dbReference>
<dbReference type="GO" id="GO:1990189">
    <property type="term" value="F:protein N-terminal-serine acetyltransferase activity"/>
    <property type="evidence" value="ECO:0007669"/>
    <property type="project" value="TreeGrafter"/>
</dbReference>
<protein>
    <submittedName>
        <fullName evidence="3">Acetyltransferase, GNAT family</fullName>
    </submittedName>
</protein>
<dbReference type="HOGENOM" id="CLU_013985_1_2_4"/>
<dbReference type="SUPFAM" id="SSF55729">
    <property type="entry name" value="Acyl-CoA N-acyltransferases (Nat)"/>
    <property type="match status" value="1"/>
</dbReference>
<dbReference type="RefSeq" id="WP_005674346.1">
    <property type="nucleotide sequence ID" value="NZ_CP146288.1"/>
</dbReference>
<keyword evidence="4" id="KW-1185">Reference proteome</keyword>
<dbReference type="GO" id="GO:0008999">
    <property type="term" value="F:protein-N-terminal-alanine acetyltransferase activity"/>
    <property type="evidence" value="ECO:0007669"/>
    <property type="project" value="TreeGrafter"/>
</dbReference>
<dbReference type="eggNOG" id="COG1670">
    <property type="taxonomic scope" value="Bacteria"/>
</dbReference>
<dbReference type="STRING" id="887898.HMPREF0551_1979"/>
<dbReference type="PANTHER" id="PTHR43441">
    <property type="entry name" value="RIBOSOMAL-PROTEIN-SERINE ACETYLTRANSFERASE"/>
    <property type="match status" value="1"/>
</dbReference>
<dbReference type="Gene3D" id="3.40.630.30">
    <property type="match status" value="1"/>
</dbReference>
<name>E7RZ65_9BURK</name>
<reference evidence="3 4" key="1">
    <citation type="submission" date="2010-12" db="EMBL/GenBank/DDBJ databases">
        <authorList>
            <person name="Muzny D."/>
            <person name="Qin X."/>
            <person name="Deng J."/>
            <person name="Jiang H."/>
            <person name="Liu Y."/>
            <person name="Qu J."/>
            <person name="Song X.-Z."/>
            <person name="Zhang L."/>
            <person name="Thornton R."/>
            <person name="Coyle M."/>
            <person name="Francisco L."/>
            <person name="Jackson L."/>
            <person name="Javaid M."/>
            <person name="Korchina V."/>
            <person name="Kovar C."/>
            <person name="Mata R."/>
            <person name="Mathew T."/>
            <person name="Ngo R."/>
            <person name="Nguyen L."/>
            <person name="Nguyen N."/>
            <person name="Okwuonu G."/>
            <person name="Ongeri F."/>
            <person name="Pham C."/>
            <person name="Simmons D."/>
            <person name="Wilczek-Boney K."/>
            <person name="Hale W."/>
            <person name="Jakkamsetti A."/>
            <person name="Pham P."/>
            <person name="Ruth R."/>
            <person name="San Lucas F."/>
            <person name="Warren J."/>
            <person name="Zhang J."/>
            <person name="Zhao Z."/>
            <person name="Zhou C."/>
            <person name="Zhu D."/>
            <person name="Lee S."/>
            <person name="Bess C."/>
            <person name="Blankenburg K."/>
            <person name="Forbes L."/>
            <person name="Fu Q."/>
            <person name="Gubbala S."/>
            <person name="Hirani K."/>
            <person name="Jayaseelan J.C."/>
            <person name="Lara F."/>
            <person name="Munidasa M."/>
            <person name="Palculict T."/>
            <person name="Patil S."/>
            <person name="Pu L.-L."/>
            <person name="Saada N."/>
            <person name="Tang L."/>
            <person name="Weissenberger G."/>
            <person name="Zhu Y."/>
            <person name="Hemphill L."/>
            <person name="Shang Y."/>
            <person name="Youmans B."/>
            <person name="Ayvaz T."/>
            <person name="Ross M."/>
            <person name="Santibanez J."/>
            <person name="Aqrawi P."/>
            <person name="Gross S."/>
            <person name="Joshi V."/>
            <person name="Fowler G."/>
            <person name="Nazareth L."/>
            <person name="Reid J."/>
            <person name="Worley K."/>
            <person name="Petrosino J."/>
            <person name="Highlander S."/>
            <person name="Gibbs R."/>
        </authorList>
    </citation>
    <scope>NUCLEOTIDE SEQUENCE [LARGE SCALE GENOMIC DNA]</scope>
    <source>
        <strain evidence="3 4">ATCC 51599</strain>
    </source>
</reference>
<evidence type="ECO:0000313" key="4">
    <source>
        <dbReference type="Proteomes" id="UP000011021"/>
    </source>
</evidence>
<comment type="caution">
    <text evidence="3">The sequence shown here is derived from an EMBL/GenBank/DDBJ whole genome shotgun (WGS) entry which is preliminary data.</text>
</comment>
<feature type="domain" description="N-acetyltransferase" evidence="2">
    <location>
        <begin position="45"/>
        <end position="191"/>
    </location>
</feature>
<organism evidence="3 4">
    <name type="scientific">Lautropia mirabilis ATCC 51599</name>
    <dbReference type="NCBI Taxonomy" id="887898"/>
    <lineage>
        <taxon>Bacteria</taxon>
        <taxon>Pseudomonadati</taxon>
        <taxon>Pseudomonadota</taxon>
        <taxon>Betaproteobacteria</taxon>
        <taxon>Burkholderiales</taxon>
        <taxon>Burkholderiaceae</taxon>
        <taxon>Lautropia</taxon>
    </lineage>
</organism>
<dbReference type="Proteomes" id="UP000011021">
    <property type="component" value="Unassembled WGS sequence"/>
</dbReference>
<evidence type="ECO:0000313" key="3">
    <source>
        <dbReference type="EMBL" id="EFV93864.1"/>
    </source>
</evidence>
<keyword evidence="3" id="KW-0808">Transferase</keyword>
<sequence length="233" mass="26863">MRHNEFGQPIGNAVPGFTPGERPGRPVLQGRFCRLERLSAARHGEDLYAFHGPGANLADWTYLPRDPVPDRQTLQAQLERLEASEDPCTFVIIEEGSNQVVGSFALMRIDPANRVIEVGSVTYSDRLKRTRMATEAQLLLAQYVFETLKYRRYEWKCDSLNQPSRNAALRLGFTYEGMFRQAIVYKGRNRDTCWYSMLDSEWPRVKRRLERWLSDDNFDAEGRQRVALGDIEG</sequence>
<dbReference type="EMBL" id="AEQP01000022">
    <property type="protein sequence ID" value="EFV93864.1"/>
    <property type="molecule type" value="Genomic_DNA"/>
</dbReference>
<dbReference type="InterPro" id="IPR000182">
    <property type="entry name" value="GNAT_dom"/>
</dbReference>
<gene>
    <name evidence="3" type="ORF">HMPREF0551_1979</name>
</gene>
<feature type="region of interest" description="Disordered" evidence="1">
    <location>
        <begin position="1"/>
        <end position="22"/>
    </location>
</feature>
<dbReference type="AlphaFoldDB" id="E7RZ65"/>
<dbReference type="Pfam" id="PF13302">
    <property type="entry name" value="Acetyltransf_3"/>
    <property type="match status" value="1"/>
</dbReference>
<dbReference type="PROSITE" id="PS51186">
    <property type="entry name" value="GNAT"/>
    <property type="match status" value="1"/>
</dbReference>
<dbReference type="InterPro" id="IPR051908">
    <property type="entry name" value="Ribosomal_N-acetyltransferase"/>
</dbReference>
<dbReference type="PANTHER" id="PTHR43441:SF2">
    <property type="entry name" value="FAMILY ACETYLTRANSFERASE, PUTATIVE (AFU_ORTHOLOGUE AFUA_7G00850)-RELATED"/>
    <property type="match status" value="1"/>
</dbReference>
<dbReference type="InterPro" id="IPR016181">
    <property type="entry name" value="Acyl_CoA_acyltransferase"/>
</dbReference>
<proteinExistence type="predicted"/>